<dbReference type="EMBL" id="LAOA01000016">
    <property type="protein sequence ID" value="KJV76723.1"/>
    <property type="molecule type" value="Genomic_DNA"/>
</dbReference>
<dbReference type="NCBIfam" id="TIGR01554">
    <property type="entry name" value="major_cap_HK97"/>
    <property type="match status" value="1"/>
</dbReference>
<organism evidence="3 4">
    <name type="scientific">Orientia tsutsugamushi str. TA716</name>
    <dbReference type="NCBI Taxonomy" id="1359175"/>
    <lineage>
        <taxon>Bacteria</taxon>
        <taxon>Pseudomonadati</taxon>
        <taxon>Pseudomonadota</taxon>
        <taxon>Alphaproteobacteria</taxon>
        <taxon>Rickettsiales</taxon>
        <taxon>Rickettsiaceae</taxon>
        <taxon>Rickettsieae</taxon>
        <taxon>Orientia</taxon>
    </lineage>
</organism>
<reference evidence="3 4" key="1">
    <citation type="submission" date="2015-01" db="EMBL/GenBank/DDBJ databases">
        <title>Genome Sequencing of Rickettsiales.</title>
        <authorList>
            <person name="Daugherty S.C."/>
            <person name="Su Q."/>
            <person name="Abolude K."/>
            <person name="Beier-Sexton M."/>
            <person name="Carlyon J.A."/>
            <person name="Carter R."/>
            <person name="Day N.P."/>
            <person name="Dumler S.J."/>
            <person name="Dyachenko V."/>
            <person name="Godinez A."/>
            <person name="Kurtti T.J."/>
            <person name="Lichay M."/>
            <person name="Mullins K.E."/>
            <person name="Ott S."/>
            <person name="Pappas-Brown V."/>
            <person name="Paris D.H."/>
            <person name="Patel P."/>
            <person name="Richards A.L."/>
            <person name="Sadzewicz L."/>
            <person name="Sears K."/>
            <person name="Seidman D."/>
            <person name="Sengamalay N."/>
            <person name="Stenos J."/>
            <person name="Tallon L.J."/>
            <person name="Vincent G."/>
            <person name="Fraser C.M."/>
            <person name="Munderloh U."/>
            <person name="Dunning-Hotopp J.C."/>
        </authorList>
    </citation>
    <scope>NUCLEOTIDE SEQUENCE [LARGE SCALE GENOMIC DNA]</scope>
    <source>
        <strain evidence="3 4">TA716</strain>
    </source>
</reference>
<sequence length="371" mass="42026">MQIEQINNKILELSNDWCKHKNELVSKNMIHNLETKIHNLETIIARQDILTNNQINSNDSHNGLNEFIRFGELTTKSSQLTAGSEKEGCYLVQPTLHQKIVGGIKHKSPMRQLASLELISSSALDTVIEDNEFITGWVAEQDDRAETKSPTLLRRKIAVHELYAQPKATQKLLDDSNINIENWLIERLEDSFANAENKSFILGNGISQPHGILYNPEEYGIEIILCHKIDLEALLSLINSLDDYYHANSTLLMHRTTLAKIQTIQDSSGRFIWQPKLSQNFPQTILGIPVICASDMPTTQLTNDSIPCYPIILADFKLAYKIVDHAANIKMTRDPYTEKPFVKFYAVKRVGGDIVVSKAIKILQFSTKTKQ</sequence>
<dbReference type="SUPFAM" id="SSF56563">
    <property type="entry name" value="Major capsid protein gp5"/>
    <property type="match status" value="1"/>
</dbReference>
<gene>
    <name evidence="3" type="ORF">OTSTA716_0648</name>
</gene>
<dbReference type="Gene3D" id="3.30.2320.10">
    <property type="entry name" value="hypothetical protein PF0899 domain"/>
    <property type="match status" value="1"/>
</dbReference>
<dbReference type="PATRIC" id="fig|1359175.3.peg.852"/>
<dbReference type="Proteomes" id="UP000033671">
    <property type="component" value="Unassembled WGS sequence"/>
</dbReference>
<accession>A0A0F3P8V2</accession>
<evidence type="ECO:0000313" key="3">
    <source>
        <dbReference type="EMBL" id="KJV76723.1"/>
    </source>
</evidence>
<protein>
    <submittedName>
        <fullName evidence="3">Phage major capsid protein, HK97 family</fullName>
    </submittedName>
</protein>
<feature type="domain" description="Phage capsid-like C-terminal" evidence="2">
    <location>
        <begin position="88"/>
        <end position="365"/>
    </location>
</feature>
<evidence type="ECO:0000256" key="1">
    <source>
        <dbReference type="ARBA" id="ARBA00004328"/>
    </source>
</evidence>
<dbReference type="AlphaFoldDB" id="A0A0F3P8V2"/>
<proteinExistence type="predicted"/>
<comment type="subcellular location">
    <subcellularLocation>
        <location evidence="1">Virion</location>
    </subcellularLocation>
</comment>
<dbReference type="InterPro" id="IPR024455">
    <property type="entry name" value="Phage_capsid"/>
</dbReference>
<name>A0A0F3P8V2_ORITS</name>
<dbReference type="Gene3D" id="3.30.2400.10">
    <property type="entry name" value="Major capsid protein gp5"/>
    <property type="match status" value="1"/>
</dbReference>
<dbReference type="Pfam" id="PF05065">
    <property type="entry name" value="Phage_capsid"/>
    <property type="match status" value="1"/>
</dbReference>
<dbReference type="InterPro" id="IPR054612">
    <property type="entry name" value="Phage_capsid-like_C"/>
</dbReference>
<evidence type="ECO:0000313" key="4">
    <source>
        <dbReference type="Proteomes" id="UP000033671"/>
    </source>
</evidence>
<evidence type="ECO:0000259" key="2">
    <source>
        <dbReference type="Pfam" id="PF05065"/>
    </source>
</evidence>
<comment type="caution">
    <text evidence="3">The sequence shown here is derived from an EMBL/GenBank/DDBJ whole genome shotgun (WGS) entry which is preliminary data.</text>
</comment>